<evidence type="ECO:0000313" key="1">
    <source>
        <dbReference type="EMBL" id="OQR66545.1"/>
    </source>
</evidence>
<gene>
    <name evidence="1" type="ORF">BIW11_14082</name>
</gene>
<dbReference type="InParanoid" id="A0A1V9WZ32"/>
<dbReference type="EMBL" id="MNPL01032032">
    <property type="protein sequence ID" value="OQR66545.1"/>
    <property type="molecule type" value="Genomic_DNA"/>
</dbReference>
<proteinExistence type="predicted"/>
<name>A0A1V9WZ32_9ACAR</name>
<dbReference type="AlphaFoldDB" id="A0A1V9WZ32"/>
<dbReference type="Proteomes" id="UP000192247">
    <property type="component" value="Unassembled WGS sequence"/>
</dbReference>
<accession>A0A1V9WZ32</accession>
<sequence>MTAVRNSMQSEEIKFAILHTMLRPEWPLAHALLRMRVNQLILEDVDCWRPLLNFYTRWLPPPSRQFICF</sequence>
<dbReference type="OrthoDB" id="6502487at2759"/>
<reference evidence="1 2" key="1">
    <citation type="journal article" date="2017" name="Gigascience">
        <title>Draft genome of the honey bee ectoparasitic mite, Tropilaelaps mercedesae, is shaped by the parasitic life history.</title>
        <authorList>
            <person name="Dong X."/>
            <person name="Armstrong S.D."/>
            <person name="Xia D."/>
            <person name="Makepeace B.L."/>
            <person name="Darby A.C."/>
            <person name="Kadowaki T."/>
        </authorList>
    </citation>
    <scope>NUCLEOTIDE SEQUENCE [LARGE SCALE GENOMIC DNA]</scope>
    <source>
        <strain evidence="1">Wuxi-XJTLU</strain>
    </source>
</reference>
<comment type="caution">
    <text evidence="1">The sequence shown here is derived from an EMBL/GenBank/DDBJ whole genome shotgun (WGS) entry which is preliminary data.</text>
</comment>
<evidence type="ECO:0000313" key="2">
    <source>
        <dbReference type="Proteomes" id="UP000192247"/>
    </source>
</evidence>
<protein>
    <submittedName>
        <fullName evidence="1">Uncharacterized protein</fullName>
    </submittedName>
</protein>
<organism evidence="1 2">
    <name type="scientific">Tropilaelaps mercedesae</name>
    <dbReference type="NCBI Taxonomy" id="418985"/>
    <lineage>
        <taxon>Eukaryota</taxon>
        <taxon>Metazoa</taxon>
        <taxon>Ecdysozoa</taxon>
        <taxon>Arthropoda</taxon>
        <taxon>Chelicerata</taxon>
        <taxon>Arachnida</taxon>
        <taxon>Acari</taxon>
        <taxon>Parasitiformes</taxon>
        <taxon>Mesostigmata</taxon>
        <taxon>Gamasina</taxon>
        <taxon>Dermanyssoidea</taxon>
        <taxon>Laelapidae</taxon>
        <taxon>Tropilaelaps</taxon>
    </lineage>
</organism>
<feature type="non-terminal residue" evidence="1">
    <location>
        <position position="69"/>
    </location>
</feature>
<keyword evidence="2" id="KW-1185">Reference proteome</keyword>